<sequence>MGPGWVDLIRALGAITLFGTGFGDLIRPSSDRESGCPSCLFNFSAPKNQEYLAVCSTELNTMLEKRGFQHKTRLSTLSEGLYWGERGDTFQHCQCSQHSTMKQDRIQVLLRDGPAWSTKGLTTPTSLPERGAVLFGHSGPWIAGLGNYLGRKRPAVPAATIHHTPQTSTQDESYSIVGTGSSRKRSRA</sequence>
<feature type="compositionally biased region" description="Polar residues" evidence="1">
    <location>
        <begin position="163"/>
        <end position="181"/>
    </location>
</feature>
<evidence type="ECO:0000313" key="2">
    <source>
        <dbReference type="EMBL" id="KAF3760747.1"/>
    </source>
</evidence>
<keyword evidence="3" id="KW-1185">Reference proteome</keyword>
<gene>
    <name evidence="2" type="ORF">M406DRAFT_324476</name>
</gene>
<dbReference type="OrthoDB" id="5244074at2759"/>
<evidence type="ECO:0000313" key="3">
    <source>
        <dbReference type="Proteomes" id="UP000803844"/>
    </source>
</evidence>
<dbReference type="RefSeq" id="XP_040771726.1">
    <property type="nucleotide sequence ID" value="XM_040919873.1"/>
</dbReference>
<name>A0A9P4XT43_CRYP1</name>
<protein>
    <submittedName>
        <fullName evidence="2">Uncharacterized protein</fullName>
    </submittedName>
</protein>
<dbReference type="EMBL" id="MU032352">
    <property type="protein sequence ID" value="KAF3760747.1"/>
    <property type="molecule type" value="Genomic_DNA"/>
</dbReference>
<accession>A0A9P4XT43</accession>
<proteinExistence type="predicted"/>
<comment type="caution">
    <text evidence="2">The sequence shown here is derived from an EMBL/GenBank/DDBJ whole genome shotgun (WGS) entry which is preliminary data.</text>
</comment>
<evidence type="ECO:0000256" key="1">
    <source>
        <dbReference type="SAM" id="MobiDB-lite"/>
    </source>
</evidence>
<feature type="region of interest" description="Disordered" evidence="1">
    <location>
        <begin position="163"/>
        <end position="188"/>
    </location>
</feature>
<dbReference type="GeneID" id="63837002"/>
<reference evidence="2" key="1">
    <citation type="journal article" date="2020" name="Phytopathology">
        <title>Genome sequence of the chestnut blight fungus Cryphonectria parasitica EP155: A fundamental resource for an archetypical invasive plant pathogen.</title>
        <authorList>
            <person name="Crouch J.A."/>
            <person name="Dawe A."/>
            <person name="Aerts A."/>
            <person name="Barry K."/>
            <person name="Churchill A.C.L."/>
            <person name="Grimwood J."/>
            <person name="Hillman B."/>
            <person name="Milgroom M.G."/>
            <person name="Pangilinan J."/>
            <person name="Smith M."/>
            <person name="Salamov A."/>
            <person name="Schmutz J."/>
            <person name="Yadav J."/>
            <person name="Grigoriev I.V."/>
            <person name="Nuss D."/>
        </authorList>
    </citation>
    <scope>NUCLEOTIDE SEQUENCE</scope>
    <source>
        <strain evidence="2">EP155</strain>
    </source>
</reference>
<organism evidence="2 3">
    <name type="scientific">Cryphonectria parasitica (strain ATCC 38755 / EP155)</name>
    <dbReference type="NCBI Taxonomy" id="660469"/>
    <lineage>
        <taxon>Eukaryota</taxon>
        <taxon>Fungi</taxon>
        <taxon>Dikarya</taxon>
        <taxon>Ascomycota</taxon>
        <taxon>Pezizomycotina</taxon>
        <taxon>Sordariomycetes</taxon>
        <taxon>Sordariomycetidae</taxon>
        <taxon>Diaporthales</taxon>
        <taxon>Cryphonectriaceae</taxon>
        <taxon>Cryphonectria-Endothia species complex</taxon>
        <taxon>Cryphonectria</taxon>
    </lineage>
</organism>
<dbReference type="Proteomes" id="UP000803844">
    <property type="component" value="Unassembled WGS sequence"/>
</dbReference>
<dbReference type="AlphaFoldDB" id="A0A9P4XT43"/>